<feature type="transmembrane region" description="Helical" evidence="7">
    <location>
        <begin position="317"/>
        <end position="338"/>
    </location>
</feature>
<dbReference type="EMBL" id="AODG01000004">
    <property type="protein sequence ID" value="EUJ29732.1"/>
    <property type="molecule type" value="Genomic_DNA"/>
</dbReference>
<dbReference type="InterPro" id="IPR011701">
    <property type="entry name" value="MFS"/>
</dbReference>
<feature type="transmembrane region" description="Helical" evidence="7">
    <location>
        <begin position="170"/>
        <end position="190"/>
    </location>
</feature>
<keyword evidence="5 7" id="KW-1133">Transmembrane helix</keyword>
<dbReference type="InterPro" id="IPR036259">
    <property type="entry name" value="MFS_trans_sf"/>
</dbReference>
<dbReference type="SUPFAM" id="SSF103473">
    <property type="entry name" value="MFS general substrate transporter"/>
    <property type="match status" value="1"/>
</dbReference>
<feature type="transmembrane region" description="Helical" evidence="7">
    <location>
        <begin position="44"/>
        <end position="65"/>
    </location>
</feature>
<dbReference type="Gene3D" id="1.20.1250.20">
    <property type="entry name" value="MFS general substrate transporter like domains"/>
    <property type="match status" value="1"/>
</dbReference>
<feature type="transmembrane region" description="Helical" evidence="7">
    <location>
        <begin position="385"/>
        <end position="405"/>
    </location>
</feature>
<feature type="transmembrane region" description="Helical" evidence="7">
    <location>
        <begin position="146"/>
        <end position="164"/>
    </location>
</feature>
<keyword evidence="2" id="KW-0813">Transport</keyword>
<evidence type="ECO:0000256" key="6">
    <source>
        <dbReference type="ARBA" id="ARBA00023136"/>
    </source>
</evidence>
<dbReference type="PANTHER" id="PTHR43266">
    <property type="entry name" value="MACROLIDE-EFFLUX PROTEIN"/>
    <property type="match status" value="1"/>
</dbReference>
<dbReference type="RefSeq" id="WP_052009060.1">
    <property type="nucleotide sequence ID" value="NZ_AODG01000004.1"/>
</dbReference>
<evidence type="ECO:0000256" key="1">
    <source>
        <dbReference type="ARBA" id="ARBA00004651"/>
    </source>
</evidence>
<keyword evidence="4 7" id="KW-0812">Transmembrane</keyword>
<keyword evidence="6 7" id="KW-0472">Membrane</keyword>
<feature type="transmembrane region" description="Helical" evidence="7">
    <location>
        <begin position="292"/>
        <end position="311"/>
    </location>
</feature>
<sequence length="423" mass="47535">MEDHAKQSQQQVFKFLLSMLTGNLGSSILTFIIGLLILKSTDSAIQFGISQVIGPLVALLLLPFTGSMIDKFDKKKVLIAAQFLSIGSLAVYSILIYFQGFDNLIYTYVLLIFLKISDQFLTTGFTAAIITMVIEEHIQKLKSFQQMLSAFIMILSPLLGVMFVNLIPLYSFVLIEIGLEIIAVLAIYWINFQFIDAASTDKPPEGILLMFKKGLSFVGKSKKLIFTLFFSMMINFLFGAINVGIPFVQINVLHFPTHIYGITEAILSIGMILAGLVLSIRKAIKHPLLSTWWMLNMFGLLFILLGVFLSFQLDRFYAILLISSFNFLIGAVITWTNVPLTIWMTKEIPIQLQGRTFHLLNTGGQLLAPLGILLFSVLFDFYASFIIFIIAGICILLITIIYPAIFKIDLRDTTLLTEKEKTR</sequence>
<feature type="transmembrane region" description="Helical" evidence="7">
    <location>
        <begin position="77"/>
        <end position="99"/>
    </location>
</feature>
<organism evidence="8 9">
    <name type="scientific">Listeria grayi FSL F6-1183</name>
    <dbReference type="NCBI Taxonomy" id="1265827"/>
    <lineage>
        <taxon>Bacteria</taxon>
        <taxon>Bacillati</taxon>
        <taxon>Bacillota</taxon>
        <taxon>Bacilli</taxon>
        <taxon>Bacillales</taxon>
        <taxon>Listeriaceae</taxon>
        <taxon>Listeria</taxon>
    </lineage>
</organism>
<dbReference type="GO" id="GO:0022857">
    <property type="term" value="F:transmembrane transporter activity"/>
    <property type="evidence" value="ECO:0007669"/>
    <property type="project" value="InterPro"/>
</dbReference>
<evidence type="ECO:0000256" key="7">
    <source>
        <dbReference type="SAM" id="Phobius"/>
    </source>
</evidence>
<name>A0A829R7X7_LISGR</name>
<feature type="transmembrane region" description="Helical" evidence="7">
    <location>
        <begin position="259"/>
        <end position="280"/>
    </location>
</feature>
<evidence type="ECO:0000256" key="3">
    <source>
        <dbReference type="ARBA" id="ARBA00022475"/>
    </source>
</evidence>
<dbReference type="CDD" id="cd06173">
    <property type="entry name" value="MFS_MefA_like"/>
    <property type="match status" value="1"/>
</dbReference>
<feature type="transmembrane region" description="Helical" evidence="7">
    <location>
        <begin position="12"/>
        <end position="38"/>
    </location>
</feature>
<feature type="transmembrane region" description="Helical" evidence="7">
    <location>
        <begin position="359"/>
        <end position="379"/>
    </location>
</feature>
<dbReference type="Proteomes" id="UP000019251">
    <property type="component" value="Unassembled WGS sequence"/>
</dbReference>
<dbReference type="AlphaFoldDB" id="A0A829R7X7"/>
<dbReference type="PANTHER" id="PTHR43266:SF9">
    <property type="entry name" value="PERMEASE, MAJOR FACILITATOR SUPERFAMILY-RELATED"/>
    <property type="match status" value="1"/>
</dbReference>
<comment type="subcellular location">
    <subcellularLocation>
        <location evidence="1">Cell membrane</location>
        <topology evidence="1">Multi-pass membrane protein</topology>
    </subcellularLocation>
</comment>
<reference evidence="8 9" key="1">
    <citation type="submission" date="2012-12" db="EMBL/GenBank/DDBJ databases">
        <title>Novel taxa of Listeriaceae from agricultural environments in the United States.</title>
        <authorList>
            <person name="den Bakker H.C."/>
            <person name="Allred A."/>
            <person name="Warchocki S."/>
            <person name="Wright E.M."/>
            <person name="Burrell A."/>
            <person name="Nightingale K.K."/>
            <person name="Kephart D."/>
            <person name="Wiedmann M."/>
        </authorList>
    </citation>
    <scope>NUCLEOTIDE SEQUENCE [LARGE SCALE GENOMIC DNA]</scope>
    <source>
        <strain evidence="8 9">FSL F6-1183</strain>
    </source>
</reference>
<protein>
    <submittedName>
        <fullName evidence="8">Tetracycline resistance determinant TetV</fullName>
    </submittedName>
</protein>
<comment type="caution">
    <text evidence="8">The sequence shown here is derived from an EMBL/GenBank/DDBJ whole genome shotgun (WGS) entry which is preliminary data.</text>
</comment>
<keyword evidence="3" id="KW-1003">Cell membrane</keyword>
<gene>
    <name evidence="8" type="ORF">LMUR_01437</name>
</gene>
<evidence type="ECO:0000256" key="5">
    <source>
        <dbReference type="ARBA" id="ARBA00022989"/>
    </source>
</evidence>
<evidence type="ECO:0000313" key="8">
    <source>
        <dbReference type="EMBL" id="EUJ29732.1"/>
    </source>
</evidence>
<accession>A0A829R7X7</accession>
<evidence type="ECO:0000256" key="2">
    <source>
        <dbReference type="ARBA" id="ARBA00022448"/>
    </source>
</evidence>
<dbReference type="Pfam" id="PF07690">
    <property type="entry name" value="MFS_1"/>
    <property type="match status" value="1"/>
</dbReference>
<evidence type="ECO:0000256" key="4">
    <source>
        <dbReference type="ARBA" id="ARBA00022692"/>
    </source>
</evidence>
<proteinExistence type="predicted"/>
<feature type="transmembrane region" description="Helical" evidence="7">
    <location>
        <begin position="224"/>
        <end position="247"/>
    </location>
</feature>
<evidence type="ECO:0000313" key="9">
    <source>
        <dbReference type="Proteomes" id="UP000019251"/>
    </source>
</evidence>
<dbReference type="GO" id="GO:0005886">
    <property type="term" value="C:plasma membrane"/>
    <property type="evidence" value="ECO:0007669"/>
    <property type="project" value="UniProtKB-SubCell"/>
</dbReference>
<feature type="transmembrane region" description="Helical" evidence="7">
    <location>
        <begin position="105"/>
        <end position="134"/>
    </location>
</feature>